<evidence type="ECO:0000313" key="3">
    <source>
        <dbReference type="EMBL" id="MEE2061826.1"/>
    </source>
</evidence>
<evidence type="ECO:0000313" key="4">
    <source>
        <dbReference type="Proteomes" id="UP001336020"/>
    </source>
</evidence>
<sequence>MSRRVLRGFSADRLADLRIEAGLTRGELARLAGVSLGAVQSWETGRAMPQVDSLAKVAAVLDVPINRLVLIEPGKRHLGDLRVLAGLTQPQLAARISLSTTSLSSVELGQTGLTDDVAGRLAKALNLPVRTVVDAYERTRTRPPNTPA</sequence>
<dbReference type="Proteomes" id="UP001336020">
    <property type="component" value="Unassembled WGS sequence"/>
</dbReference>
<keyword evidence="1" id="KW-0238">DNA-binding</keyword>
<dbReference type="InterPro" id="IPR001387">
    <property type="entry name" value="Cro/C1-type_HTH"/>
</dbReference>
<reference evidence="3 4" key="1">
    <citation type="submission" date="2023-07" db="EMBL/GenBank/DDBJ databases">
        <authorList>
            <person name="Girao M."/>
            <person name="Carvalho M.F."/>
        </authorList>
    </citation>
    <scope>NUCLEOTIDE SEQUENCE [LARGE SCALE GENOMIC DNA]</scope>
    <source>
        <strain evidence="3 4">YIM65754</strain>
    </source>
</reference>
<dbReference type="InterPro" id="IPR050807">
    <property type="entry name" value="TransReg_Diox_bact_type"/>
</dbReference>
<dbReference type="PROSITE" id="PS50943">
    <property type="entry name" value="HTH_CROC1"/>
    <property type="match status" value="2"/>
</dbReference>
<dbReference type="SMART" id="SM00530">
    <property type="entry name" value="HTH_XRE"/>
    <property type="match status" value="2"/>
</dbReference>
<dbReference type="CDD" id="cd00093">
    <property type="entry name" value="HTH_XRE"/>
    <property type="match status" value="1"/>
</dbReference>
<protein>
    <submittedName>
        <fullName evidence="3">Helix-turn-helix transcriptional regulator</fullName>
    </submittedName>
</protein>
<proteinExistence type="predicted"/>
<feature type="domain" description="HTH cro/C1-type" evidence="2">
    <location>
        <begin position="81"/>
        <end position="132"/>
    </location>
</feature>
<dbReference type="EMBL" id="JAUTXY010000022">
    <property type="protein sequence ID" value="MEE2061826.1"/>
    <property type="molecule type" value="Genomic_DNA"/>
</dbReference>
<organism evidence="3 4">
    <name type="scientific">Rhodococcus artemisiae</name>
    <dbReference type="NCBI Taxonomy" id="714159"/>
    <lineage>
        <taxon>Bacteria</taxon>
        <taxon>Bacillati</taxon>
        <taxon>Actinomycetota</taxon>
        <taxon>Actinomycetes</taxon>
        <taxon>Mycobacteriales</taxon>
        <taxon>Nocardiaceae</taxon>
        <taxon>Rhodococcus</taxon>
    </lineage>
</organism>
<name>A0ABU7LJZ4_9NOCA</name>
<evidence type="ECO:0000256" key="1">
    <source>
        <dbReference type="ARBA" id="ARBA00023125"/>
    </source>
</evidence>
<dbReference type="RefSeq" id="WP_330136985.1">
    <property type="nucleotide sequence ID" value="NZ_JAUTXY010000022.1"/>
</dbReference>
<dbReference type="SUPFAM" id="SSF47413">
    <property type="entry name" value="lambda repressor-like DNA-binding domains"/>
    <property type="match status" value="2"/>
</dbReference>
<dbReference type="PANTHER" id="PTHR46797">
    <property type="entry name" value="HTH-TYPE TRANSCRIPTIONAL REGULATOR"/>
    <property type="match status" value="1"/>
</dbReference>
<dbReference type="InterPro" id="IPR010982">
    <property type="entry name" value="Lambda_DNA-bd_dom_sf"/>
</dbReference>
<feature type="domain" description="HTH cro/C1-type" evidence="2">
    <location>
        <begin position="14"/>
        <end position="68"/>
    </location>
</feature>
<dbReference type="PANTHER" id="PTHR46797:SF1">
    <property type="entry name" value="METHYLPHOSPHONATE SYNTHASE"/>
    <property type="match status" value="1"/>
</dbReference>
<accession>A0ABU7LJZ4</accession>
<keyword evidence="4" id="KW-1185">Reference proteome</keyword>
<evidence type="ECO:0000259" key="2">
    <source>
        <dbReference type="PROSITE" id="PS50943"/>
    </source>
</evidence>
<gene>
    <name evidence="3" type="ORF">Q7514_30305</name>
</gene>
<comment type="caution">
    <text evidence="3">The sequence shown here is derived from an EMBL/GenBank/DDBJ whole genome shotgun (WGS) entry which is preliminary data.</text>
</comment>
<dbReference type="Gene3D" id="1.10.260.40">
    <property type="entry name" value="lambda repressor-like DNA-binding domains"/>
    <property type="match status" value="2"/>
</dbReference>
<dbReference type="Pfam" id="PF01381">
    <property type="entry name" value="HTH_3"/>
    <property type="match status" value="2"/>
</dbReference>